<gene>
    <name evidence="1" type="primary">71</name>
    <name evidence="1" type="ORF">SEA_NATB6_71</name>
</gene>
<evidence type="ECO:0000313" key="1">
    <source>
        <dbReference type="EMBL" id="AXH50351.1"/>
    </source>
</evidence>
<accession>A0A345L4Z9</accession>
<dbReference type="KEGG" id="vg:65114693"/>
<reference evidence="1 2" key="1">
    <citation type="submission" date="2018-06" db="EMBL/GenBank/DDBJ databases">
        <authorList>
            <person name="Burkert N.A."/>
            <person name="Costello E."/>
            <person name="Grana D.J."/>
            <person name="Pejavara N.C."/>
            <person name="Picknally G.M."/>
            <person name="Christen E.M."/>
            <person name="Williams K.C."/>
            <person name="Merlino C.O."/>
            <person name="McCann M.P."/>
            <person name="Lee-Soety J.Y."/>
            <person name="Washington J.M."/>
            <person name="Garlena R.A."/>
            <person name="Russell D.A."/>
            <person name="Pope W.H."/>
            <person name="Jacobs-Sera D."/>
            <person name="Hendrix R.W."/>
            <person name="Hatfull G.F."/>
        </authorList>
    </citation>
    <scope>NUCLEOTIDE SEQUENCE [LARGE SCALE GENOMIC DNA]</scope>
</reference>
<proteinExistence type="predicted"/>
<evidence type="ECO:0000313" key="2">
    <source>
        <dbReference type="Proteomes" id="UP000259879"/>
    </source>
</evidence>
<name>A0A345L4Z9_9CAUD</name>
<organism evidence="1 2">
    <name type="scientific">Gordonia phage NatB6</name>
    <dbReference type="NCBI Taxonomy" id="2250322"/>
    <lineage>
        <taxon>Viruses</taxon>
        <taxon>Duplodnaviria</taxon>
        <taxon>Heunggongvirae</taxon>
        <taxon>Uroviricota</taxon>
        <taxon>Caudoviricetes</taxon>
        <taxon>Zierdtviridae</taxon>
        <taxon>Emilbogenvirinae</taxon>
        <taxon>Foxborovirus</taxon>
        <taxon>Foxborovirus NatB6</taxon>
    </lineage>
</organism>
<protein>
    <submittedName>
        <fullName evidence="1">Uncharacterized protein</fullName>
    </submittedName>
</protein>
<dbReference type="EMBL" id="MH536824">
    <property type="protein sequence ID" value="AXH50351.1"/>
    <property type="molecule type" value="Genomic_DNA"/>
</dbReference>
<dbReference type="Proteomes" id="UP000259879">
    <property type="component" value="Segment"/>
</dbReference>
<dbReference type="RefSeq" id="YP_010097032.1">
    <property type="nucleotide sequence ID" value="NC_055755.1"/>
</dbReference>
<dbReference type="GeneID" id="65114693"/>
<sequence length="112" mass="12952">MNLRTIEYKARFEIEGHQEPLVGSRAISLIPETLRVTRGRRFDPRGRFRTHWFIEGPRVLKDGTVSHRSTHYRFGDFERASDLDGLRREGHEELANLIRAAIALLPDAEGIE</sequence>
<keyword evidence="2" id="KW-1185">Reference proteome</keyword>